<evidence type="ECO:0000313" key="2">
    <source>
        <dbReference type="EMBL" id="ABR55877.1"/>
    </source>
</evidence>
<sequence>MNGKNILLGISILTNVLLIILIISSVYMVWSSANDSRNAIPFEQMAEGQNSISIVSQKVIFEDNNIYVEVVGKNIGDRVCEGSITAKFYDSGCYLIGSTTEYIANIDSGETFKIKINSPHNNNISTVNLSIKSYGSMQTYDGAPIQTNYNILKYNNSQIIEVVGKNTNNKKLNGYILIKYYDGNNILIGQNEVYLSCVSPNEEFKFKTHYNTWIHNNYTISKCKIYSIFDIYNPVGGYLRELDNGKQTDIKIISQKLSMSKNGQAYVELIGENTAKNSIGGANIQIKFYNDNNILIGCGEKYIKNIGAKEKFRLKIYCCILTNYHNYNYYGDGKYNNNTNPLILGYDDEVSKYKININK</sequence>
<keyword evidence="1" id="KW-0472">Membrane</keyword>
<name>A6UTQ5_META3</name>
<dbReference type="KEGG" id="mae:Maeo_0288"/>
<feature type="transmembrane region" description="Helical" evidence="1">
    <location>
        <begin position="6"/>
        <end position="30"/>
    </location>
</feature>
<accession>A6UTQ5</accession>
<reference evidence="2" key="1">
    <citation type="submission" date="2007-06" db="EMBL/GenBank/DDBJ databases">
        <title>Complete sequence of Methanococcus aeolicus Nankai-3.</title>
        <authorList>
            <consortium name="US DOE Joint Genome Institute"/>
            <person name="Copeland A."/>
            <person name="Lucas S."/>
            <person name="Lapidus A."/>
            <person name="Barry K."/>
            <person name="Glavina del Rio T."/>
            <person name="Dalin E."/>
            <person name="Tice H."/>
            <person name="Pitluck S."/>
            <person name="Chain P."/>
            <person name="Malfatti S."/>
            <person name="Shin M."/>
            <person name="Vergez L."/>
            <person name="Schmutz J."/>
            <person name="Larimer F."/>
            <person name="Land M."/>
            <person name="Hauser L."/>
            <person name="Kyrpides N."/>
            <person name="Lykidis A."/>
            <person name="Sieprawska-Lupa M."/>
            <person name="Whitman W.B."/>
            <person name="Richardson P."/>
        </authorList>
    </citation>
    <scope>NUCLEOTIDE SEQUENCE [LARGE SCALE GENOMIC DNA]</scope>
    <source>
        <strain evidence="2">Nankai-3</strain>
    </source>
</reference>
<dbReference type="RefSeq" id="WP_011973009.1">
    <property type="nucleotide sequence ID" value="NC_009635.1"/>
</dbReference>
<keyword evidence="1" id="KW-1133">Transmembrane helix</keyword>
<protein>
    <submittedName>
        <fullName evidence="2">Uncharacterized protein</fullName>
    </submittedName>
</protein>
<proteinExistence type="predicted"/>
<keyword evidence="3" id="KW-1185">Reference proteome</keyword>
<organism evidence="2 3">
    <name type="scientific">Methanococcus aeolicus (strain ATCC BAA-1280 / DSM 17508 / OCM 812 / Nankai-3)</name>
    <dbReference type="NCBI Taxonomy" id="419665"/>
    <lineage>
        <taxon>Archaea</taxon>
        <taxon>Methanobacteriati</taxon>
        <taxon>Methanobacteriota</taxon>
        <taxon>Methanomada group</taxon>
        <taxon>Methanococci</taxon>
        <taxon>Methanococcales</taxon>
        <taxon>Methanococcaceae</taxon>
        <taxon>Methanococcus</taxon>
    </lineage>
</organism>
<dbReference type="GeneID" id="5327163"/>
<evidence type="ECO:0000256" key="1">
    <source>
        <dbReference type="SAM" id="Phobius"/>
    </source>
</evidence>
<evidence type="ECO:0000313" key="3">
    <source>
        <dbReference type="Proteomes" id="UP000001106"/>
    </source>
</evidence>
<keyword evidence="1" id="KW-0812">Transmembrane</keyword>
<gene>
    <name evidence="2" type="ordered locus">Maeo_0288</name>
</gene>
<dbReference type="AlphaFoldDB" id="A6UTQ5"/>
<dbReference type="eggNOG" id="arCOG10172">
    <property type="taxonomic scope" value="Archaea"/>
</dbReference>
<dbReference type="Proteomes" id="UP000001106">
    <property type="component" value="Chromosome"/>
</dbReference>
<dbReference type="EMBL" id="CP000743">
    <property type="protein sequence ID" value="ABR55877.1"/>
    <property type="molecule type" value="Genomic_DNA"/>
</dbReference>
<dbReference type="HOGENOM" id="CLU_743167_0_0_2"/>